<comment type="cofactor">
    <cofactor evidence="1">
        <name>L-ascorbate</name>
        <dbReference type="ChEBI" id="CHEBI:38290"/>
    </cofactor>
</comment>
<name>C5TC74_ACIDE</name>
<gene>
    <name evidence="9" type="ORF">AcdelDRAFT_4504</name>
</gene>
<evidence type="ECO:0000313" key="10">
    <source>
        <dbReference type="Proteomes" id="UP000003856"/>
    </source>
</evidence>
<dbReference type="GO" id="GO:0005506">
    <property type="term" value="F:iron ion binding"/>
    <property type="evidence" value="ECO:0007669"/>
    <property type="project" value="InterPro"/>
</dbReference>
<keyword evidence="6" id="KW-0408">Iron</keyword>
<keyword evidence="10" id="KW-1185">Reference proteome</keyword>
<evidence type="ECO:0000256" key="6">
    <source>
        <dbReference type="ARBA" id="ARBA00023004"/>
    </source>
</evidence>
<keyword evidence="2" id="KW-0479">Metal-binding</keyword>
<evidence type="ECO:0000256" key="1">
    <source>
        <dbReference type="ARBA" id="ARBA00001961"/>
    </source>
</evidence>
<evidence type="ECO:0000256" key="3">
    <source>
        <dbReference type="ARBA" id="ARBA00022896"/>
    </source>
</evidence>
<reference evidence="9 10" key="1">
    <citation type="submission" date="2009-05" db="EMBL/GenBank/DDBJ databases">
        <title>The draft genome of Acidovorax delafieldii 2AN.</title>
        <authorList>
            <consortium name="US DOE Joint Genome Institute (JGI-PGF)"/>
            <person name="Lucas S."/>
            <person name="Copeland A."/>
            <person name="Lapidus A."/>
            <person name="Glavina del Rio T."/>
            <person name="Tice H."/>
            <person name="Bruce D."/>
            <person name="Goodwin L."/>
            <person name="Pitluck S."/>
            <person name="Larimer F."/>
            <person name="Land M.L."/>
            <person name="Hauser L."/>
            <person name="Shelobolina E.S."/>
            <person name="Picardal F."/>
            <person name="Roden E."/>
            <person name="Emerson D."/>
        </authorList>
    </citation>
    <scope>NUCLEOTIDE SEQUENCE [LARGE SCALE GENOMIC DNA]</scope>
    <source>
        <strain evidence="9 10">2AN</strain>
    </source>
</reference>
<dbReference type="SMART" id="SM00702">
    <property type="entry name" value="P4Hc"/>
    <property type="match status" value="1"/>
</dbReference>
<dbReference type="Pfam" id="PF13640">
    <property type="entry name" value="2OG-FeII_Oxy_3"/>
    <property type="match status" value="1"/>
</dbReference>
<dbReference type="Proteomes" id="UP000003856">
    <property type="component" value="Unassembled WGS sequence"/>
</dbReference>
<accession>C5TC74</accession>
<dbReference type="AlphaFoldDB" id="C5TC74"/>
<dbReference type="Gene3D" id="2.60.120.620">
    <property type="entry name" value="q2cbj1_9rhob like domain"/>
    <property type="match status" value="1"/>
</dbReference>
<feature type="compositionally biased region" description="Low complexity" evidence="7">
    <location>
        <begin position="21"/>
        <end position="33"/>
    </location>
</feature>
<feature type="region of interest" description="Disordered" evidence="7">
    <location>
        <begin position="13"/>
        <end position="38"/>
    </location>
</feature>
<evidence type="ECO:0000313" key="9">
    <source>
        <dbReference type="EMBL" id="EER57922.1"/>
    </source>
</evidence>
<dbReference type="InterPro" id="IPR044862">
    <property type="entry name" value="Pro_4_hyd_alph_FE2OG_OXY"/>
</dbReference>
<evidence type="ECO:0000256" key="5">
    <source>
        <dbReference type="ARBA" id="ARBA00023002"/>
    </source>
</evidence>
<keyword evidence="5 9" id="KW-0560">Oxidoreductase</keyword>
<evidence type="ECO:0000256" key="2">
    <source>
        <dbReference type="ARBA" id="ARBA00022723"/>
    </source>
</evidence>
<sequence length="318" mass="34583">MWLGTFLQAVDLPIAPPLPGTEPETTMPTRPETSASPAQAITPELRRWIVEQAQAGQSASVVLQSMLAAGWAEDVATQALATSLHDHLDELAAQARPLAVVPVPAPRLDGSPNRIDCGDRSVEVLLTMAHPRVVVFGNLLSPEECEALIAAAAPRMARSLTVATQTGGEEVNDDRTSHGMFFQRGESPLVQRIEERIASLLNWPIENGEGLQVLHYRPGAEYKPHYDYFDPAEPGTPTVIQRGGQRVGTLVMYLNTPEQGGGTTFPDAQIEVAPQRGNAAFFSYERPTPSTRTLHGGAPVLAGDKWIATKWLREREFK</sequence>
<dbReference type="InterPro" id="IPR045054">
    <property type="entry name" value="P4HA-like"/>
</dbReference>
<dbReference type="PANTHER" id="PTHR10869:SF246">
    <property type="entry name" value="TRANSMEMBRANE PROLYL 4-HYDROXYLASE"/>
    <property type="match status" value="1"/>
</dbReference>
<dbReference type="PATRIC" id="fig|573060.9.peg.410"/>
<evidence type="ECO:0000256" key="7">
    <source>
        <dbReference type="SAM" id="MobiDB-lite"/>
    </source>
</evidence>
<evidence type="ECO:0000256" key="4">
    <source>
        <dbReference type="ARBA" id="ARBA00022964"/>
    </source>
</evidence>
<dbReference type="InterPro" id="IPR005123">
    <property type="entry name" value="Oxoglu/Fe-dep_dioxygenase_dom"/>
</dbReference>
<dbReference type="GO" id="GO:0031418">
    <property type="term" value="F:L-ascorbic acid binding"/>
    <property type="evidence" value="ECO:0007669"/>
    <property type="project" value="UniProtKB-KW"/>
</dbReference>
<comment type="caution">
    <text evidence="9">The sequence shown here is derived from an EMBL/GenBank/DDBJ whole genome shotgun (WGS) entry which is preliminary data.</text>
</comment>
<keyword evidence="4 9" id="KW-0223">Dioxygenase</keyword>
<dbReference type="PROSITE" id="PS51471">
    <property type="entry name" value="FE2OG_OXY"/>
    <property type="match status" value="1"/>
</dbReference>
<proteinExistence type="predicted"/>
<protein>
    <submittedName>
        <fullName evidence="9">Procollagen-proline dioxygenase</fullName>
        <ecNumber evidence="9">1.14.11.2</ecNumber>
    </submittedName>
</protein>
<organism evidence="9 10">
    <name type="scientific">Acidovorax delafieldii 2AN</name>
    <dbReference type="NCBI Taxonomy" id="573060"/>
    <lineage>
        <taxon>Bacteria</taxon>
        <taxon>Pseudomonadati</taxon>
        <taxon>Pseudomonadota</taxon>
        <taxon>Betaproteobacteria</taxon>
        <taxon>Burkholderiales</taxon>
        <taxon>Comamonadaceae</taxon>
        <taxon>Acidovorax</taxon>
    </lineage>
</organism>
<keyword evidence="3" id="KW-0847">Vitamin C</keyword>
<feature type="domain" description="Fe2OG dioxygenase" evidence="8">
    <location>
        <begin position="207"/>
        <end position="314"/>
    </location>
</feature>
<dbReference type="GO" id="GO:0004656">
    <property type="term" value="F:procollagen-proline 4-dioxygenase activity"/>
    <property type="evidence" value="ECO:0007669"/>
    <property type="project" value="UniProtKB-EC"/>
</dbReference>
<dbReference type="EMBL" id="ACQT01000416">
    <property type="protein sequence ID" value="EER57922.1"/>
    <property type="molecule type" value="Genomic_DNA"/>
</dbReference>
<dbReference type="PANTHER" id="PTHR10869">
    <property type="entry name" value="PROLYL 4-HYDROXYLASE ALPHA SUBUNIT"/>
    <property type="match status" value="1"/>
</dbReference>
<dbReference type="InterPro" id="IPR006620">
    <property type="entry name" value="Pro_4_hyd_alph"/>
</dbReference>
<dbReference type="EC" id="1.14.11.2" evidence="9"/>
<evidence type="ECO:0000259" key="8">
    <source>
        <dbReference type="PROSITE" id="PS51471"/>
    </source>
</evidence>